<reference evidence="1" key="1">
    <citation type="journal article" date="2020" name="mSystems">
        <title>Genome- and Community-Level Interaction Insights into Carbon Utilization and Element Cycling Functions of Hydrothermarchaeota in Hydrothermal Sediment.</title>
        <authorList>
            <person name="Zhou Z."/>
            <person name="Liu Y."/>
            <person name="Xu W."/>
            <person name="Pan J."/>
            <person name="Luo Z.H."/>
            <person name="Li M."/>
        </authorList>
    </citation>
    <scope>NUCLEOTIDE SEQUENCE [LARGE SCALE GENOMIC DNA]</scope>
    <source>
        <strain evidence="1">HyVt-458</strain>
    </source>
</reference>
<proteinExistence type="predicted"/>
<gene>
    <name evidence="1" type="ORF">ENJ12_09120</name>
</gene>
<dbReference type="SUPFAM" id="SSF64307">
    <property type="entry name" value="SirA-like"/>
    <property type="match status" value="1"/>
</dbReference>
<name>A0A831RYG4_9GAMM</name>
<dbReference type="AlphaFoldDB" id="A0A831RYG4"/>
<dbReference type="Gene3D" id="3.30.110.40">
    <property type="entry name" value="TusA-like domain"/>
    <property type="match status" value="1"/>
</dbReference>
<organism evidence="1">
    <name type="scientific">Thiolapillus brandeum</name>
    <dbReference type="NCBI Taxonomy" id="1076588"/>
    <lineage>
        <taxon>Bacteria</taxon>
        <taxon>Pseudomonadati</taxon>
        <taxon>Pseudomonadota</taxon>
        <taxon>Gammaproteobacteria</taxon>
        <taxon>Chromatiales</taxon>
        <taxon>Sedimenticolaceae</taxon>
        <taxon>Thiolapillus</taxon>
    </lineage>
</organism>
<protein>
    <submittedName>
        <fullName evidence="1">Uncharacterized protein</fullName>
    </submittedName>
</protein>
<evidence type="ECO:0000313" key="1">
    <source>
        <dbReference type="EMBL" id="HEC07000.1"/>
    </source>
</evidence>
<sequence length="77" mass="8396">MPQVHHREITIEKIACPLHVIALKKGLSELDIADVLKVIVGGENIARELTSAGLAMGHWVEAVKENSQAVLYVQKKG</sequence>
<dbReference type="EMBL" id="DRLF01000317">
    <property type="protein sequence ID" value="HEC07000.1"/>
    <property type="molecule type" value="Genomic_DNA"/>
</dbReference>
<accession>A0A831RYG4</accession>
<dbReference type="InterPro" id="IPR036868">
    <property type="entry name" value="TusA-like_sf"/>
</dbReference>
<dbReference type="Proteomes" id="UP000886339">
    <property type="component" value="Unassembled WGS sequence"/>
</dbReference>
<comment type="caution">
    <text evidence="1">The sequence shown here is derived from an EMBL/GenBank/DDBJ whole genome shotgun (WGS) entry which is preliminary data.</text>
</comment>